<gene>
    <name evidence="1" type="ORF">SDC9_89703</name>
</gene>
<evidence type="ECO:0000313" key="1">
    <source>
        <dbReference type="EMBL" id="MPM43031.1"/>
    </source>
</evidence>
<sequence length="266" mass="30404">MIAVTAADTIDLHGGIVHLNGNYMLFHIIQNTPCAASLPVHKGFDRTMQLFQTNFVDQRFEQQYDNAKMRNNGSLVRRIHGKQYIHQEFFSFGIKPAARLLKNRCKFFAHTGFRKSLDLIPQMSEHFLVIFVPQKNPCNSFIFLAEFFRSIGVDAKWDGTVVLTFQIAYLLQGVSDKICFHRHFFARHERTAAVKNNSCNAVSGPQPGHSAFKIVFGHNFKTGFQSLCAKLRSVFLIIVNQQNPDTHKWHFAVSKIVNYGSICHWA</sequence>
<proteinExistence type="predicted"/>
<name>A0A644ZT09_9ZZZZ</name>
<accession>A0A644ZT09</accession>
<organism evidence="1">
    <name type="scientific">bioreactor metagenome</name>
    <dbReference type="NCBI Taxonomy" id="1076179"/>
    <lineage>
        <taxon>unclassified sequences</taxon>
        <taxon>metagenomes</taxon>
        <taxon>ecological metagenomes</taxon>
    </lineage>
</organism>
<dbReference type="AlphaFoldDB" id="A0A644ZT09"/>
<comment type="caution">
    <text evidence="1">The sequence shown here is derived from an EMBL/GenBank/DDBJ whole genome shotgun (WGS) entry which is preliminary data.</text>
</comment>
<dbReference type="EMBL" id="VSSQ01009949">
    <property type="protein sequence ID" value="MPM43031.1"/>
    <property type="molecule type" value="Genomic_DNA"/>
</dbReference>
<protein>
    <submittedName>
        <fullName evidence="1">Uncharacterized protein</fullName>
    </submittedName>
</protein>
<reference evidence="1" key="1">
    <citation type="submission" date="2019-08" db="EMBL/GenBank/DDBJ databases">
        <authorList>
            <person name="Kucharzyk K."/>
            <person name="Murdoch R.W."/>
            <person name="Higgins S."/>
            <person name="Loffler F."/>
        </authorList>
    </citation>
    <scope>NUCLEOTIDE SEQUENCE</scope>
</reference>